<evidence type="ECO:0000313" key="3">
    <source>
        <dbReference type="Proteomes" id="UP000027222"/>
    </source>
</evidence>
<name>A0A067T5V0_GALM3</name>
<evidence type="ECO:0000313" key="2">
    <source>
        <dbReference type="EMBL" id="KDR78555.1"/>
    </source>
</evidence>
<gene>
    <name evidence="2" type="ORF">GALMADRAFT_137606</name>
</gene>
<dbReference type="HOGENOM" id="CLU_1151872_0_0_1"/>
<organism evidence="2 3">
    <name type="scientific">Galerina marginata (strain CBS 339.88)</name>
    <dbReference type="NCBI Taxonomy" id="685588"/>
    <lineage>
        <taxon>Eukaryota</taxon>
        <taxon>Fungi</taxon>
        <taxon>Dikarya</taxon>
        <taxon>Basidiomycota</taxon>
        <taxon>Agaricomycotina</taxon>
        <taxon>Agaricomycetes</taxon>
        <taxon>Agaricomycetidae</taxon>
        <taxon>Agaricales</taxon>
        <taxon>Agaricineae</taxon>
        <taxon>Strophariaceae</taxon>
        <taxon>Galerina</taxon>
    </lineage>
</organism>
<dbReference type="Proteomes" id="UP000027222">
    <property type="component" value="Unassembled WGS sequence"/>
</dbReference>
<dbReference type="AlphaFoldDB" id="A0A067T5V0"/>
<keyword evidence="3" id="KW-1185">Reference proteome</keyword>
<evidence type="ECO:0000256" key="1">
    <source>
        <dbReference type="SAM" id="SignalP"/>
    </source>
</evidence>
<proteinExistence type="predicted"/>
<keyword evidence="1" id="KW-0732">Signal</keyword>
<reference evidence="3" key="1">
    <citation type="journal article" date="2014" name="Proc. Natl. Acad. Sci. U.S.A.">
        <title>Extensive sampling of basidiomycete genomes demonstrates inadequacy of the white-rot/brown-rot paradigm for wood decay fungi.</title>
        <authorList>
            <person name="Riley R."/>
            <person name="Salamov A.A."/>
            <person name="Brown D.W."/>
            <person name="Nagy L.G."/>
            <person name="Floudas D."/>
            <person name="Held B.W."/>
            <person name="Levasseur A."/>
            <person name="Lombard V."/>
            <person name="Morin E."/>
            <person name="Otillar R."/>
            <person name="Lindquist E.A."/>
            <person name="Sun H."/>
            <person name="LaButti K.M."/>
            <person name="Schmutz J."/>
            <person name="Jabbour D."/>
            <person name="Luo H."/>
            <person name="Baker S.E."/>
            <person name="Pisabarro A.G."/>
            <person name="Walton J.D."/>
            <person name="Blanchette R.A."/>
            <person name="Henrissat B."/>
            <person name="Martin F."/>
            <person name="Cullen D."/>
            <person name="Hibbett D.S."/>
            <person name="Grigoriev I.V."/>
        </authorList>
    </citation>
    <scope>NUCLEOTIDE SEQUENCE [LARGE SCALE GENOMIC DNA]</scope>
    <source>
        <strain evidence="3">CBS 339.88</strain>
    </source>
</reference>
<dbReference type="EMBL" id="KL142374">
    <property type="protein sequence ID" value="KDR78555.1"/>
    <property type="molecule type" value="Genomic_DNA"/>
</dbReference>
<feature type="chain" id="PRO_5001646477" evidence="1">
    <location>
        <begin position="25"/>
        <end position="241"/>
    </location>
</feature>
<protein>
    <submittedName>
        <fullName evidence="2">Uncharacterized protein</fullName>
    </submittedName>
</protein>
<feature type="signal peptide" evidence="1">
    <location>
        <begin position="1"/>
        <end position="24"/>
    </location>
</feature>
<accession>A0A067T5V0</accession>
<sequence>MSRETFQFTFFLLISNVACNQLHAAQPSSNQANLLHNISWVNPFLATIWKSIFIPPTLKQLTWWPGLDTVFIDTPGIIFANISYLKVPYPLSTDELLSLLAYFPHIKEVAVSDLRPPKLPVLSSHTQLPLALTLEALRLTVGVDVSPLFDGLYCPALRFLTLDYSGAMTPSKDVTSSLLAFLRRSESCLKELVIRHNHTSYHRDVKLTMATKNLASPGLRLLSALEVDPNVVRDELARMEI</sequence>